<reference evidence="1 2" key="1">
    <citation type="submission" date="2023-07" db="EMBL/GenBank/DDBJ databases">
        <title>Sequencing the genomes of 1000 actinobacteria strains.</title>
        <authorList>
            <person name="Klenk H.-P."/>
        </authorList>
    </citation>
    <scope>NUCLEOTIDE SEQUENCE [LARGE SCALE GENOMIC DNA]</scope>
    <source>
        <strain evidence="1 2">DSM 14785</strain>
    </source>
</reference>
<organism evidence="1 2">
    <name type="scientific">Cellulomonas iranensis</name>
    <dbReference type="NCBI Taxonomy" id="76862"/>
    <lineage>
        <taxon>Bacteria</taxon>
        <taxon>Bacillati</taxon>
        <taxon>Actinomycetota</taxon>
        <taxon>Actinomycetes</taxon>
        <taxon>Micrococcales</taxon>
        <taxon>Cellulomonadaceae</taxon>
        <taxon>Cellulomonas</taxon>
    </lineage>
</organism>
<proteinExistence type="predicted"/>
<dbReference type="EMBL" id="JAUSVM010000001">
    <property type="protein sequence ID" value="MDQ0427089.1"/>
    <property type="molecule type" value="Genomic_DNA"/>
</dbReference>
<dbReference type="Proteomes" id="UP001240250">
    <property type="component" value="Unassembled WGS sequence"/>
</dbReference>
<accession>A0ABU0GQ35</accession>
<comment type="caution">
    <text evidence="1">The sequence shown here is derived from an EMBL/GenBank/DDBJ whole genome shotgun (WGS) entry which is preliminary data.</text>
</comment>
<dbReference type="RefSeq" id="WP_070318795.1">
    <property type="nucleotide sequence ID" value="NZ_CP194061.1"/>
</dbReference>
<name>A0ABU0GQ35_9CELL</name>
<evidence type="ECO:0000313" key="2">
    <source>
        <dbReference type="Proteomes" id="UP001240250"/>
    </source>
</evidence>
<gene>
    <name evidence="1" type="ORF">JO380_003470</name>
</gene>
<evidence type="ECO:0000313" key="1">
    <source>
        <dbReference type="EMBL" id="MDQ0427089.1"/>
    </source>
</evidence>
<protein>
    <submittedName>
        <fullName evidence="1">Uncharacterized protein</fullName>
    </submittedName>
</protein>
<keyword evidence="2" id="KW-1185">Reference proteome</keyword>
<sequence length="212" mass="22179">MTPREHVPATGPLTLRGHIAGVGTAEGTRLVVGRWLRSPLGAFADVMVERPDGTRVLLAPRPDVAALVERLYTFDAVHLVDVRVVPDADARTWTVVAGPLDARLTVGARTAVGVALRALPPRLVDLPLTAPVVDAVAGLVVPGVRTRGTGRDGSPETYAARDQHAVVALEATWGGRALGPLRRVEPAVRFGFSSAPAAPTVTAVAVRIGTPR</sequence>